<feature type="compositionally biased region" description="Basic and acidic residues" evidence="1">
    <location>
        <begin position="33"/>
        <end position="50"/>
    </location>
</feature>
<dbReference type="EMBL" id="CM009751">
    <property type="protein sequence ID" value="PUZ63476.1"/>
    <property type="molecule type" value="Genomic_DNA"/>
</dbReference>
<name>A0A2T7E6M1_9POAL</name>
<keyword evidence="3" id="KW-1185">Reference proteome</keyword>
<evidence type="ECO:0000313" key="3">
    <source>
        <dbReference type="Proteomes" id="UP000244336"/>
    </source>
</evidence>
<dbReference type="AlphaFoldDB" id="A0A2T7E6M1"/>
<proteinExistence type="predicted"/>
<evidence type="ECO:0000313" key="2">
    <source>
        <dbReference type="EMBL" id="PUZ63476.1"/>
    </source>
</evidence>
<reference evidence="2 3" key="1">
    <citation type="submission" date="2018-04" db="EMBL/GenBank/DDBJ databases">
        <title>WGS assembly of Panicum hallii var. hallii HAL2.</title>
        <authorList>
            <person name="Lovell J."/>
            <person name="Jenkins J."/>
            <person name="Lowry D."/>
            <person name="Mamidi S."/>
            <person name="Sreedasyam A."/>
            <person name="Weng X."/>
            <person name="Barry K."/>
            <person name="Bonette J."/>
            <person name="Campitelli B."/>
            <person name="Daum C."/>
            <person name="Gordon S."/>
            <person name="Gould B."/>
            <person name="Lipzen A."/>
            <person name="MacQueen A."/>
            <person name="Palacio-Mejia J."/>
            <person name="Plott C."/>
            <person name="Shakirov E."/>
            <person name="Shu S."/>
            <person name="Yoshinaga Y."/>
            <person name="Zane M."/>
            <person name="Rokhsar D."/>
            <person name="Grimwood J."/>
            <person name="Schmutz J."/>
            <person name="Juenger T."/>
        </authorList>
    </citation>
    <scope>NUCLEOTIDE SEQUENCE [LARGE SCALE GENOMIC DNA]</scope>
    <source>
        <strain evidence="3">cv. HAL2</strain>
    </source>
</reference>
<evidence type="ECO:0000256" key="1">
    <source>
        <dbReference type="SAM" id="MobiDB-lite"/>
    </source>
</evidence>
<protein>
    <submittedName>
        <fullName evidence="2">Uncharacterized protein</fullName>
    </submittedName>
</protein>
<organism evidence="2 3">
    <name type="scientific">Panicum hallii var. hallii</name>
    <dbReference type="NCBI Taxonomy" id="1504633"/>
    <lineage>
        <taxon>Eukaryota</taxon>
        <taxon>Viridiplantae</taxon>
        <taxon>Streptophyta</taxon>
        <taxon>Embryophyta</taxon>
        <taxon>Tracheophyta</taxon>
        <taxon>Spermatophyta</taxon>
        <taxon>Magnoliopsida</taxon>
        <taxon>Liliopsida</taxon>
        <taxon>Poales</taxon>
        <taxon>Poaceae</taxon>
        <taxon>PACMAD clade</taxon>
        <taxon>Panicoideae</taxon>
        <taxon>Panicodae</taxon>
        <taxon>Paniceae</taxon>
        <taxon>Panicinae</taxon>
        <taxon>Panicum</taxon>
        <taxon>Panicum sect. Panicum</taxon>
    </lineage>
</organism>
<dbReference type="Gramene" id="PUZ63476">
    <property type="protein sequence ID" value="PUZ63476"/>
    <property type="gene ID" value="GQ55_3G070700"/>
</dbReference>
<dbReference type="Proteomes" id="UP000244336">
    <property type="component" value="Chromosome 3"/>
</dbReference>
<feature type="region of interest" description="Disordered" evidence="1">
    <location>
        <begin position="1"/>
        <end position="75"/>
    </location>
</feature>
<accession>A0A2T7E6M1</accession>
<sequence>MQVFVGKRQEQLTRRSAAGAEPWGGRAAAPIEIWERIERKKMDGRKKNGGTEEEEGAQPPAARPPPLHPPLSAVPKRVQYISRLVK</sequence>
<gene>
    <name evidence="2" type="ORF">GQ55_3G070700</name>
</gene>